<proteinExistence type="inferred from homology"/>
<dbReference type="InterPro" id="IPR029033">
    <property type="entry name" value="His_PPase_superfam"/>
</dbReference>
<feature type="chain" id="PRO_5035324417" description="acid phosphatase" evidence="9">
    <location>
        <begin position="17"/>
        <end position="400"/>
    </location>
</feature>
<dbReference type="PANTHER" id="PTHR11567:SF211">
    <property type="entry name" value="PROSTATIC ACID PHOSPHATASE"/>
    <property type="match status" value="1"/>
</dbReference>
<keyword evidence="8" id="KW-1133">Transmembrane helix</keyword>
<evidence type="ECO:0000256" key="2">
    <source>
        <dbReference type="ARBA" id="ARBA00005375"/>
    </source>
</evidence>
<dbReference type="EMBL" id="CAKASE010000043">
    <property type="protein sequence ID" value="CAG9558662.1"/>
    <property type="molecule type" value="Genomic_DNA"/>
</dbReference>
<dbReference type="InterPro" id="IPR050645">
    <property type="entry name" value="Histidine_acid_phosphatase"/>
</dbReference>
<dbReference type="InterPro" id="IPR033379">
    <property type="entry name" value="Acid_Pase_AS"/>
</dbReference>
<name>A0A8J2Q813_9NEOP</name>
<feature type="transmembrane region" description="Helical" evidence="8">
    <location>
        <begin position="361"/>
        <end position="380"/>
    </location>
</feature>
<dbReference type="SUPFAM" id="SSF53254">
    <property type="entry name" value="Phosphoglycerate mutase-like"/>
    <property type="match status" value="1"/>
</dbReference>
<evidence type="ECO:0000256" key="3">
    <source>
        <dbReference type="ARBA" id="ARBA00012646"/>
    </source>
</evidence>
<dbReference type="PANTHER" id="PTHR11567">
    <property type="entry name" value="ACID PHOSPHATASE-RELATED"/>
    <property type="match status" value="1"/>
</dbReference>
<keyword evidence="7" id="KW-0325">Glycoprotein</keyword>
<comment type="similarity">
    <text evidence="2">Belongs to the histidine acid phosphatase family.</text>
</comment>
<keyword evidence="8" id="KW-0812">Transmembrane</keyword>
<keyword evidence="4 9" id="KW-0732">Signal</keyword>
<evidence type="ECO:0000313" key="11">
    <source>
        <dbReference type="Proteomes" id="UP000789524"/>
    </source>
</evidence>
<evidence type="ECO:0000256" key="6">
    <source>
        <dbReference type="ARBA" id="ARBA00023157"/>
    </source>
</evidence>
<dbReference type="EC" id="3.1.3.2" evidence="3"/>
<dbReference type="Gene3D" id="3.40.50.1240">
    <property type="entry name" value="Phosphoglycerate mutase-like"/>
    <property type="match status" value="1"/>
</dbReference>
<organism evidence="10 11">
    <name type="scientific">Danaus chrysippus</name>
    <name type="common">African queen</name>
    <dbReference type="NCBI Taxonomy" id="151541"/>
    <lineage>
        <taxon>Eukaryota</taxon>
        <taxon>Metazoa</taxon>
        <taxon>Ecdysozoa</taxon>
        <taxon>Arthropoda</taxon>
        <taxon>Hexapoda</taxon>
        <taxon>Insecta</taxon>
        <taxon>Pterygota</taxon>
        <taxon>Neoptera</taxon>
        <taxon>Endopterygota</taxon>
        <taxon>Lepidoptera</taxon>
        <taxon>Glossata</taxon>
        <taxon>Ditrysia</taxon>
        <taxon>Papilionoidea</taxon>
        <taxon>Nymphalidae</taxon>
        <taxon>Danainae</taxon>
        <taxon>Danaini</taxon>
        <taxon>Danaina</taxon>
        <taxon>Danaus</taxon>
        <taxon>Anosia</taxon>
    </lineage>
</organism>
<evidence type="ECO:0000256" key="1">
    <source>
        <dbReference type="ARBA" id="ARBA00000032"/>
    </source>
</evidence>
<reference evidence="10" key="1">
    <citation type="submission" date="2021-09" db="EMBL/GenBank/DDBJ databases">
        <authorList>
            <person name="Martin H S."/>
        </authorList>
    </citation>
    <scope>NUCLEOTIDE SEQUENCE</scope>
</reference>
<evidence type="ECO:0000256" key="9">
    <source>
        <dbReference type="SAM" id="SignalP"/>
    </source>
</evidence>
<evidence type="ECO:0000256" key="8">
    <source>
        <dbReference type="SAM" id="Phobius"/>
    </source>
</evidence>
<feature type="signal peptide" evidence="9">
    <location>
        <begin position="1"/>
        <end position="16"/>
    </location>
</feature>
<dbReference type="OrthoDB" id="5821688at2759"/>
<comment type="catalytic activity">
    <reaction evidence="1">
        <text>a phosphate monoester + H2O = an alcohol + phosphate</text>
        <dbReference type="Rhea" id="RHEA:15017"/>
        <dbReference type="ChEBI" id="CHEBI:15377"/>
        <dbReference type="ChEBI" id="CHEBI:30879"/>
        <dbReference type="ChEBI" id="CHEBI:43474"/>
        <dbReference type="ChEBI" id="CHEBI:67140"/>
        <dbReference type="EC" id="3.1.3.2"/>
    </reaction>
</comment>
<dbReference type="GO" id="GO:0003993">
    <property type="term" value="F:acid phosphatase activity"/>
    <property type="evidence" value="ECO:0007669"/>
    <property type="project" value="UniProtKB-EC"/>
</dbReference>
<keyword evidence="5" id="KW-0378">Hydrolase</keyword>
<protein>
    <recommendedName>
        <fullName evidence="3">acid phosphatase</fullName>
        <ecNumber evidence="3">3.1.3.2</ecNumber>
    </recommendedName>
</protein>
<keyword evidence="11" id="KW-1185">Reference proteome</keyword>
<accession>A0A8J2Q813</accession>
<dbReference type="PROSITE" id="PS00616">
    <property type="entry name" value="HIS_ACID_PHOSPHAT_1"/>
    <property type="match status" value="1"/>
</dbReference>
<dbReference type="AlphaFoldDB" id="A0A8J2Q813"/>
<evidence type="ECO:0000256" key="5">
    <source>
        <dbReference type="ARBA" id="ARBA00022801"/>
    </source>
</evidence>
<comment type="caution">
    <text evidence="10">The sequence shown here is derived from an EMBL/GenBank/DDBJ whole genome shotgun (WGS) entry which is preliminary data.</text>
</comment>
<keyword evidence="8" id="KW-0472">Membrane</keyword>
<sequence length="400" mass="46387">MLLLSLFLVSLTSIQAEKTVKYAAVVFRHGDRTPVNQFPTDPYNNQSLWPVKFGELTNLGKKQHYMLGKWIRKRYSNLISKQFDPSEVYIRSTDVDRTLMSAQANLAGLYPPTGKSVWNKNLLWQPIPVHTKPEKEDELLAMKRKCIPYIKEKEKYEDSPPYKDRLSKYNELMDYLTAYTGMKIKDYTDINDIYNVLFIESLYNFTLPSWTQSVYPDKMKEPACYSFSTAAATPLMARLLVGPLFKEIVTTMDNVIANKDDSIKLSIYSGHDFTIGNILTALDVFDGNCPAYTSTIIFELLEDSDTKKHFIQVSYRNTVELVEPKILDLPHCGKICSYKKFIDLYDNLITVDWTHECNKKMSIMFAIAFFASVFTVLYFVHKTHFERITNQHRNKLQVHQ</sequence>
<gene>
    <name evidence="10" type="ORF">DCHRY22_LOCUS702</name>
</gene>
<dbReference type="Proteomes" id="UP000789524">
    <property type="component" value="Unassembled WGS sequence"/>
</dbReference>
<dbReference type="InterPro" id="IPR000560">
    <property type="entry name" value="His_Pase_clade-2"/>
</dbReference>
<evidence type="ECO:0000256" key="7">
    <source>
        <dbReference type="ARBA" id="ARBA00023180"/>
    </source>
</evidence>
<dbReference type="Pfam" id="PF00328">
    <property type="entry name" value="His_Phos_2"/>
    <property type="match status" value="1"/>
</dbReference>
<evidence type="ECO:0000313" key="10">
    <source>
        <dbReference type="EMBL" id="CAG9558662.1"/>
    </source>
</evidence>
<dbReference type="CDD" id="cd07061">
    <property type="entry name" value="HP_HAP_like"/>
    <property type="match status" value="1"/>
</dbReference>
<keyword evidence="6" id="KW-1015">Disulfide bond</keyword>
<evidence type="ECO:0000256" key="4">
    <source>
        <dbReference type="ARBA" id="ARBA00022729"/>
    </source>
</evidence>